<comment type="subcellular location">
    <subcellularLocation>
        <location evidence="1">Cell membrane</location>
        <topology evidence="1">Multi-pass membrane protein</topology>
    </subcellularLocation>
</comment>
<comment type="caution">
    <text evidence="8">The sequence shown here is derived from an EMBL/GenBank/DDBJ whole genome shotgun (WGS) entry which is preliminary data.</text>
</comment>
<feature type="transmembrane region" description="Helical" evidence="6">
    <location>
        <begin position="65"/>
        <end position="85"/>
    </location>
</feature>
<evidence type="ECO:0000256" key="2">
    <source>
        <dbReference type="ARBA" id="ARBA00022475"/>
    </source>
</evidence>
<feature type="transmembrane region" description="Helical" evidence="6">
    <location>
        <begin position="6"/>
        <end position="22"/>
    </location>
</feature>
<dbReference type="PANTHER" id="PTHR35007:SF1">
    <property type="entry name" value="PILUS ASSEMBLY PROTEIN"/>
    <property type="match status" value="1"/>
</dbReference>
<evidence type="ECO:0000313" key="9">
    <source>
        <dbReference type="Proteomes" id="UP001500795"/>
    </source>
</evidence>
<reference evidence="9" key="1">
    <citation type="journal article" date="2019" name="Int. J. Syst. Evol. Microbiol.">
        <title>The Global Catalogue of Microorganisms (GCM) 10K type strain sequencing project: providing services to taxonomists for standard genome sequencing and annotation.</title>
        <authorList>
            <consortium name="The Broad Institute Genomics Platform"/>
            <consortium name="The Broad Institute Genome Sequencing Center for Infectious Disease"/>
            <person name="Wu L."/>
            <person name="Ma J."/>
        </authorList>
    </citation>
    <scope>NUCLEOTIDE SEQUENCE [LARGE SCALE GENOMIC DNA]</scope>
    <source>
        <strain evidence="9">JCM 17110</strain>
    </source>
</reference>
<evidence type="ECO:0000256" key="6">
    <source>
        <dbReference type="SAM" id="Phobius"/>
    </source>
</evidence>
<sequence>MGLPLLLGLISLVLLLAGLLMLRRSWFKANAEAIAVRLAEHQEYADEKKLGRIEKELLRAGIDPPLWLIALVLFIWLCLLFFMFLLGGFQLLLLAILGSLLTMRLYLSFRYRRRVKQMVSQLPQMLDHMIRSLKSGRTLGDATLLAMNSAPNPLQRGMGRSRRFIERGGGLGDAMDSFAELYEQPEFRLLALGVRVNQRYGGNATEVLQNLISLIWERENASHQLRAMTGETRISALVLGGMPLAMAAYIFVSNPEFLMGLWQDPAGKLVLLSALIFQALGSFMLWRMLRSI</sequence>
<feature type="transmembrane region" description="Helical" evidence="6">
    <location>
        <begin position="234"/>
        <end position="254"/>
    </location>
</feature>
<feature type="transmembrane region" description="Helical" evidence="6">
    <location>
        <begin position="266"/>
        <end position="286"/>
    </location>
</feature>
<keyword evidence="9" id="KW-1185">Reference proteome</keyword>
<keyword evidence="4 6" id="KW-1133">Transmembrane helix</keyword>
<evidence type="ECO:0000256" key="1">
    <source>
        <dbReference type="ARBA" id="ARBA00004651"/>
    </source>
</evidence>
<dbReference type="Pfam" id="PF00482">
    <property type="entry name" value="T2SSF"/>
    <property type="match status" value="1"/>
</dbReference>
<dbReference type="Proteomes" id="UP001500795">
    <property type="component" value="Unassembled WGS sequence"/>
</dbReference>
<keyword evidence="5 6" id="KW-0472">Membrane</keyword>
<keyword evidence="2" id="KW-1003">Cell membrane</keyword>
<accession>A0ABP6VW16</accession>
<protein>
    <submittedName>
        <fullName evidence="8">Type II secretion system F family protein</fullName>
    </submittedName>
</protein>
<name>A0ABP6VW16_9GAMM</name>
<evidence type="ECO:0000256" key="4">
    <source>
        <dbReference type="ARBA" id="ARBA00022989"/>
    </source>
</evidence>
<evidence type="ECO:0000256" key="5">
    <source>
        <dbReference type="ARBA" id="ARBA00023136"/>
    </source>
</evidence>
<evidence type="ECO:0000256" key="3">
    <source>
        <dbReference type="ARBA" id="ARBA00022692"/>
    </source>
</evidence>
<dbReference type="EMBL" id="BAABCX010000002">
    <property type="protein sequence ID" value="GAA3540706.1"/>
    <property type="molecule type" value="Genomic_DNA"/>
</dbReference>
<dbReference type="InterPro" id="IPR018076">
    <property type="entry name" value="T2SS_GspF_dom"/>
</dbReference>
<proteinExistence type="predicted"/>
<feature type="domain" description="Type II secretion system protein GspF" evidence="7">
    <location>
        <begin position="126"/>
        <end position="250"/>
    </location>
</feature>
<organism evidence="8 9">
    <name type="scientific">Zobellella aerophila</name>
    <dbReference type="NCBI Taxonomy" id="870480"/>
    <lineage>
        <taxon>Bacteria</taxon>
        <taxon>Pseudomonadati</taxon>
        <taxon>Pseudomonadota</taxon>
        <taxon>Gammaproteobacteria</taxon>
        <taxon>Aeromonadales</taxon>
        <taxon>Aeromonadaceae</taxon>
        <taxon>Zobellella</taxon>
    </lineage>
</organism>
<gene>
    <name evidence="8" type="ORF">GCM10022394_20630</name>
</gene>
<dbReference type="PANTHER" id="PTHR35007">
    <property type="entry name" value="INTEGRAL MEMBRANE PROTEIN-RELATED"/>
    <property type="match status" value="1"/>
</dbReference>
<evidence type="ECO:0000259" key="7">
    <source>
        <dbReference type="Pfam" id="PF00482"/>
    </source>
</evidence>
<feature type="transmembrane region" description="Helical" evidence="6">
    <location>
        <begin position="91"/>
        <end position="109"/>
    </location>
</feature>
<evidence type="ECO:0000313" key="8">
    <source>
        <dbReference type="EMBL" id="GAA3540706.1"/>
    </source>
</evidence>
<keyword evidence="3 6" id="KW-0812">Transmembrane</keyword>